<accession>A0A8H2DXM2</accession>
<dbReference type="EMBL" id="SOZJ01000005">
    <property type="protein sequence ID" value="TGJ66803.1"/>
    <property type="molecule type" value="Genomic_DNA"/>
</dbReference>
<organism evidence="2 3">
    <name type="scientific">Orbilia oligospora</name>
    <name type="common">Nematode-trapping fungus</name>
    <name type="synonym">Arthrobotrys oligospora</name>
    <dbReference type="NCBI Taxonomy" id="2813651"/>
    <lineage>
        <taxon>Eukaryota</taxon>
        <taxon>Fungi</taxon>
        <taxon>Dikarya</taxon>
        <taxon>Ascomycota</taxon>
        <taxon>Pezizomycotina</taxon>
        <taxon>Orbiliomycetes</taxon>
        <taxon>Orbiliales</taxon>
        <taxon>Orbiliaceae</taxon>
        <taxon>Orbilia</taxon>
    </lineage>
</organism>
<sequence>MIQSNLGFQNQTPILLEDAENVFLGPEKETERPVGHIIDREYHENSGHLIITVDLDIGWAHGADVGAIYDVIPLGEPIQADLGIKAQITESLGNKGLQSRATIPYPLVWGTHISAAGYPRAFNTLERVTRIPTTSFEDENWVVNLVRLLNHLLRFQQLQSIRSLRLPDSALFFPSTINSPSAFDSTDPDFKSPALEPRDPTAYPSQNYDPTIFLRES</sequence>
<dbReference type="Proteomes" id="UP000297595">
    <property type="component" value="Unassembled WGS sequence"/>
</dbReference>
<feature type="region of interest" description="Disordered" evidence="1">
    <location>
        <begin position="183"/>
        <end position="217"/>
    </location>
</feature>
<name>A0A8H2DXM2_ORBOL</name>
<gene>
    <name evidence="2" type="ORF">EYR41_008404</name>
</gene>
<evidence type="ECO:0000256" key="1">
    <source>
        <dbReference type="SAM" id="MobiDB-lite"/>
    </source>
</evidence>
<protein>
    <submittedName>
        <fullName evidence="2">Uncharacterized protein</fullName>
    </submittedName>
</protein>
<proteinExistence type="predicted"/>
<reference evidence="2 3" key="1">
    <citation type="submission" date="2019-03" db="EMBL/GenBank/DDBJ databases">
        <title>Nematode-trapping fungi genome.</title>
        <authorList>
            <person name="Vidal-Diez De Ulzurrun G."/>
        </authorList>
    </citation>
    <scope>NUCLEOTIDE SEQUENCE [LARGE SCALE GENOMIC DNA]</scope>
    <source>
        <strain evidence="2 3">TWF154</strain>
    </source>
</reference>
<evidence type="ECO:0000313" key="2">
    <source>
        <dbReference type="EMBL" id="TGJ66803.1"/>
    </source>
</evidence>
<dbReference type="AlphaFoldDB" id="A0A8H2DXM2"/>
<comment type="caution">
    <text evidence="2">The sequence shown here is derived from an EMBL/GenBank/DDBJ whole genome shotgun (WGS) entry which is preliminary data.</text>
</comment>
<evidence type="ECO:0000313" key="3">
    <source>
        <dbReference type="Proteomes" id="UP000297595"/>
    </source>
</evidence>